<keyword evidence="3" id="KW-1185">Reference proteome</keyword>
<dbReference type="Gene3D" id="3.40.50.10330">
    <property type="entry name" value="Probable inorganic polyphosphate/atp-NAD kinase, domain 1"/>
    <property type="match status" value="1"/>
</dbReference>
<name>A0ABM7UNP4_9LEPT</name>
<feature type="domain" description="STAS" evidence="1">
    <location>
        <begin position="317"/>
        <end position="427"/>
    </location>
</feature>
<reference evidence="2 3" key="1">
    <citation type="submission" date="2021-08" db="EMBL/GenBank/DDBJ databases">
        <title>Complete genome sequence of Leptospira kobayashii strain E30.</title>
        <authorList>
            <person name="Nakao R."/>
            <person name="Nakamura S."/>
            <person name="Masuzawa T."/>
            <person name="Koizumi N."/>
        </authorList>
    </citation>
    <scope>NUCLEOTIDE SEQUENCE [LARGE SCALE GENOMIC DNA]</scope>
    <source>
        <strain evidence="2 3">E30</strain>
    </source>
</reference>
<protein>
    <recommendedName>
        <fullName evidence="1">STAS domain-containing protein</fullName>
    </recommendedName>
</protein>
<dbReference type="PANTHER" id="PTHR13158">
    <property type="match status" value="1"/>
</dbReference>
<dbReference type="Gene3D" id="3.30.750.24">
    <property type="entry name" value="STAS domain"/>
    <property type="match status" value="1"/>
</dbReference>
<dbReference type="RefSeq" id="WP_242935464.1">
    <property type="nucleotide sequence ID" value="NZ_AP025029.1"/>
</dbReference>
<evidence type="ECO:0000313" key="2">
    <source>
        <dbReference type="EMBL" id="BDA80768.1"/>
    </source>
</evidence>
<proteinExistence type="predicted"/>
<dbReference type="SUPFAM" id="SSF111331">
    <property type="entry name" value="NAD kinase/diacylglycerol kinase-like"/>
    <property type="match status" value="1"/>
</dbReference>
<evidence type="ECO:0000259" key="1">
    <source>
        <dbReference type="PROSITE" id="PS50801"/>
    </source>
</evidence>
<dbReference type="SUPFAM" id="SSF52091">
    <property type="entry name" value="SpoIIaa-like"/>
    <property type="match status" value="1"/>
</dbReference>
<dbReference type="Proteomes" id="UP000245263">
    <property type="component" value="Chromosome 2"/>
</dbReference>
<gene>
    <name evidence="2" type="ORF">LPTSP3_g36980</name>
</gene>
<evidence type="ECO:0000313" key="3">
    <source>
        <dbReference type="Proteomes" id="UP000245263"/>
    </source>
</evidence>
<organism evidence="2 3">
    <name type="scientific">Leptospira kobayashii</name>
    <dbReference type="NCBI Taxonomy" id="1917830"/>
    <lineage>
        <taxon>Bacteria</taxon>
        <taxon>Pseudomonadati</taxon>
        <taxon>Spirochaetota</taxon>
        <taxon>Spirochaetia</taxon>
        <taxon>Leptospirales</taxon>
        <taxon>Leptospiraceae</taxon>
        <taxon>Leptospira</taxon>
    </lineage>
</organism>
<dbReference type="InterPro" id="IPR016064">
    <property type="entry name" value="NAD/diacylglycerol_kinase_sf"/>
</dbReference>
<dbReference type="PANTHER" id="PTHR13158:SF5">
    <property type="entry name" value="NAD KINASE 2, MITOCHONDRIAL"/>
    <property type="match status" value="1"/>
</dbReference>
<dbReference type="PROSITE" id="PS50801">
    <property type="entry name" value="STAS"/>
    <property type="match status" value="1"/>
</dbReference>
<dbReference type="InterPro" id="IPR002645">
    <property type="entry name" value="STAS_dom"/>
</dbReference>
<dbReference type="CDD" id="cd07043">
    <property type="entry name" value="STAS_anti-anti-sigma_factors"/>
    <property type="match status" value="1"/>
</dbReference>
<dbReference type="InterPro" id="IPR036513">
    <property type="entry name" value="STAS_dom_sf"/>
</dbReference>
<dbReference type="Pfam" id="PF01740">
    <property type="entry name" value="STAS"/>
    <property type="match status" value="1"/>
</dbReference>
<accession>A0ABM7UNP4</accession>
<dbReference type="EMBL" id="AP025029">
    <property type="protein sequence ID" value="BDA80768.1"/>
    <property type="molecule type" value="Genomic_DNA"/>
</dbReference>
<sequence length="432" mass="49293">MQFSPNLMTSSPYKKVIVVQKRTKYELDLETYGTLTKYKDVAKDNEDVLSRTLESHERQLKSREFLKQKVFPNADFVFREEFDNGLHLGNYDLIVSHGGDNHFTYVAHQTGKLHLIGCNSDPQSSVGALLGFTAEDLEKAVKTRFKDTTVEKWSLIKTTIQYPDGKTVQTVPAICELSIRNNSPDLTSRYWISYENRKEEQKCSGLLVYTGAGSTGWVSSCSPRKFSSFSKHESYFHVYAREIRAKISDKEFSLADFRALNEVEVISEMNGGIAVDSLTERHYPFPPYSKAIFRLSDETLSVVVPVNRGQTMQDLPYEINHTKINGAVIVQIKGRMESGPLDKITQTILDEMNQTDRRFLILDFSELRYISSLGIRMILDVKMSLQKKSKEMALVGVTSSIYQVFHLLGLANAFQFFADREEVLKFLEENSK</sequence>
<dbReference type="InterPro" id="IPR017438">
    <property type="entry name" value="ATP-NAD_kinase_N"/>
</dbReference>